<dbReference type="AlphaFoldDB" id="A3AP86"/>
<evidence type="ECO:0000256" key="4">
    <source>
        <dbReference type="SAM" id="Coils"/>
    </source>
</evidence>
<sequence length="390" mass="44465">MSLAYPLLRLPCRCSLAAAAVPAPPRASPGPTISVSMSVDGGEGELTGRERRKQRGERRELRARDWKEEVQERLIHEPARRRKKPPKRTWRENLNLDFLAEHGPQWWLVRVSMAPGTDYVDLLTKAISRRKRQIKKPKPIPVEEVESIIREEKEEQERVDREFEEMENGGIVESFNKPVEDSELMLMNKIKRQFKKPISKGGSNHNAFTPGASVHVLSGPFEGFTGSLLEVNRKNKKVRLMIIPSKNIAKISELIVCKRQIKKPKPIPVEEVESIIREEKEEQERVDREFEEMENGGIVESFNKPVEDSELMLMNKIKRQFKKPISKGGSNHNAFTPGASVHVLSGPFEGFTGSLLEVNRKNKKATLQLTLFGKESFVDLDFDQIEAVDT</sequence>
<dbReference type="InterPro" id="IPR043425">
    <property type="entry name" value="NusG-like"/>
</dbReference>
<keyword evidence="2" id="KW-0805">Transcription regulation</keyword>
<feature type="coiled-coil region" evidence="4">
    <location>
        <begin position="269"/>
        <end position="296"/>
    </location>
</feature>
<accession>A3AP86</accession>
<dbReference type="Proteomes" id="UP000007752">
    <property type="component" value="Chromosome 3"/>
</dbReference>
<evidence type="ECO:0000256" key="1">
    <source>
        <dbReference type="ARBA" id="ARBA00022814"/>
    </source>
</evidence>
<keyword evidence="4" id="KW-0175">Coiled coil</keyword>
<keyword evidence="1" id="KW-0889">Transcription antitermination</keyword>
<evidence type="ECO:0000256" key="5">
    <source>
        <dbReference type="SAM" id="MobiDB-lite"/>
    </source>
</evidence>
<evidence type="ECO:0000256" key="3">
    <source>
        <dbReference type="ARBA" id="ARBA00023163"/>
    </source>
</evidence>
<dbReference type="SUPFAM" id="SSF50104">
    <property type="entry name" value="Translation proteins SH3-like domain"/>
    <property type="match status" value="2"/>
</dbReference>
<dbReference type="CDD" id="cd06091">
    <property type="entry name" value="KOW_NusG"/>
    <property type="match status" value="2"/>
</dbReference>
<protein>
    <recommendedName>
        <fullName evidence="6">KOW domain-containing protein</fullName>
    </recommendedName>
</protein>
<dbReference type="PANTHER" id="PTHR30265:SF4">
    <property type="entry name" value="KOW MOTIF FAMILY PROTEIN, EXPRESSED"/>
    <property type="match status" value="1"/>
</dbReference>
<evidence type="ECO:0000259" key="6">
    <source>
        <dbReference type="SMART" id="SM00739"/>
    </source>
</evidence>
<dbReference type="SMART" id="SM00739">
    <property type="entry name" value="KOW"/>
    <property type="match status" value="2"/>
</dbReference>
<dbReference type="PANTHER" id="PTHR30265">
    <property type="entry name" value="RHO-INTERACTING TRANSCRIPTION TERMINATION FACTOR NUSG"/>
    <property type="match status" value="1"/>
</dbReference>
<feature type="region of interest" description="Disordered" evidence="5">
    <location>
        <begin position="21"/>
        <end position="61"/>
    </location>
</feature>
<feature type="coiled-coil region" evidence="4">
    <location>
        <begin position="142"/>
        <end position="169"/>
    </location>
</feature>
<feature type="domain" description="KOW" evidence="6">
    <location>
        <begin position="334"/>
        <end position="361"/>
    </location>
</feature>
<dbReference type="EMBL" id="CM000140">
    <property type="protein sequence ID" value="EAZ29125.1"/>
    <property type="molecule type" value="Genomic_DNA"/>
</dbReference>
<feature type="domain" description="KOW" evidence="6">
    <location>
        <begin position="207"/>
        <end position="234"/>
    </location>
</feature>
<name>A3AP86_ORYSJ</name>
<dbReference type="InterPro" id="IPR005824">
    <property type="entry name" value="KOW"/>
</dbReference>
<organism evidence="7">
    <name type="scientific">Oryza sativa subsp. japonica</name>
    <name type="common">Rice</name>
    <dbReference type="NCBI Taxonomy" id="39947"/>
    <lineage>
        <taxon>Eukaryota</taxon>
        <taxon>Viridiplantae</taxon>
        <taxon>Streptophyta</taxon>
        <taxon>Embryophyta</taxon>
        <taxon>Tracheophyta</taxon>
        <taxon>Spermatophyta</taxon>
        <taxon>Magnoliopsida</taxon>
        <taxon>Liliopsida</taxon>
        <taxon>Poales</taxon>
        <taxon>Poaceae</taxon>
        <taxon>BOP clade</taxon>
        <taxon>Oryzoideae</taxon>
        <taxon>Oryzeae</taxon>
        <taxon>Oryzinae</taxon>
        <taxon>Oryza</taxon>
        <taxon>Oryza sativa</taxon>
    </lineage>
</organism>
<proteinExistence type="predicted"/>
<evidence type="ECO:0000256" key="2">
    <source>
        <dbReference type="ARBA" id="ARBA00023015"/>
    </source>
</evidence>
<gene>
    <name evidence="7" type="ORF">OsJ_13188</name>
</gene>
<dbReference type="InterPro" id="IPR014722">
    <property type="entry name" value="Rib_uL2_dom2"/>
</dbReference>
<reference evidence="7" key="1">
    <citation type="journal article" date="2005" name="PLoS Biol.">
        <title>The genomes of Oryza sativa: a history of duplications.</title>
        <authorList>
            <person name="Yu J."/>
            <person name="Wang J."/>
            <person name="Lin W."/>
            <person name="Li S."/>
            <person name="Li H."/>
            <person name="Zhou J."/>
            <person name="Ni P."/>
            <person name="Dong W."/>
            <person name="Hu S."/>
            <person name="Zeng C."/>
            <person name="Zhang J."/>
            <person name="Zhang Y."/>
            <person name="Li R."/>
            <person name="Xu Z."/>
            <person name="Li S."/>
            <person name="Li X."/>
            <person name="Zheng H."/>
            <person name="Cong L."/>
            <person name="Lin L."/>
            <person name="Yin J."/>
            <person name="Geng J."/>
            <person name="Li G."/>
            <person name="Shi J."/>
            <person name="Liu J."/>
            <person name="Lv H."/>
            <person name="Li J."/>
            <person name="Wang J."/>
            <person name="Deng Y."/>
            <person name="Ran L."/>
            <person name="Shi X."/>
            <person name="Wang X."/>
            <person name="Wu Q."/>
            <person name="Li C."/>
            <person name="Ren X."/>
            <person name="Wang J."/>
            <person name="Wang X."/>
            <person name="Li D."/>
            <person name="Liu D."/>
            <person name="Zhang X."/>
            <person name="Ji Z."/>
            <person name="Zhao W."/>
            <person name="Sun Y."/>
            <person name="Zhang Z."/>
            <person name="Bao J."/>
            <person name="Han Y."/>
            <person name="Dong L."/>
            <person name="Ji J."/>
            <person name="Chen P."/>
            <person name="Wu S."/>
            <person name="Liu J."/>
            <person name="Xiao Y."/>
            <person name="Bu D."/>
            <person name="Tan J."/>
            <person name="Yang L."/>
            <person name="Ye C."/>
            <person name="Zhang J."/>
            <person name="Xu J."/>
            <person name="Zhou Y."/>
            <person name="Yu Y."/>
            <person name="Zhang B."/>
            <person name="Zhuang S."/>
            <person name="Wei H."/>
            <person name="Liu B."/>
            <person name="Lei M."/>
            <person name="Yu H."/>
            <person name="Li Y."/>
            <person name="Xu H."/>
            <person name="Wei S."/>
            <person name="He X."/>
            <person name="Fang L."/>
            <person name="Zhang Z."/>
            <person name="Zhang Y."/>
            <person name="Huang X."/>
            <person name="Su Z."/>
            <person name="Tong W."/>
            <person name="Li J."/>
            <person name="Tong Z."/>
            <person name="Li S."/>
            <person name="Ye J."/>
            <person name="Wang L."/>
            <person name="Fang L."/>
            <person name="Lei T."/>
            <person name="Chen C."/>
            <person name="Chen H."/>
            <person name="Xu Z."/>
            <person name="Li H."/>
            <person name="Huang H."/>
            <person name="Zhang F."/>
            <person name="Xu H."/>
            <person name="Li N."/>
            <person name="Zhao C."/>
            <person name="Li S."/>
            <person name="Dong L."/>
            <person name="Huang Y."/>
            <person name="Li L."/>
            <person name="Xi Y."/>
            <person name="Qi Q."/>
            <person name="Li W."/>
            <person name="Zhang B."/>
            <person name="Hu W."/>
            <person name="Zhang Y."/>
            <person name="Tian X."/>
            <person name="Jiao Y."/>
            <person name="Liang X."/>
            <person name="Jin J."/>
            <person name="Gao L."/>
            <person name="Zheng W."/>
            <person name="Hao B."/>
            <person name="Liu S."/>
            <person name="Wang W."/>
            <person name="Yuan L."/>
            <person name="Cao M."/>
            <person name="McDermott J."/>
            <person name="Samudrala R."/>
            <person name="Wang J."/>
            <person name="Wong G.K."/>
            <person name="Yang H."/>
        </authorList>
    </citation>
    <scope>NUCLEOTIDE SEQUENCE [LARGE SCALE GENOMIC DNA]</scope>
</reference>
<dbReference type="InterPro" id="IPR008991">
    <property type="entry name" value="Translation_prot_SH3-like_sf"/>
</dbReference>
<dbReference type="Gene3D" id="2.30.30.30">
    <property type="match status" value="2"/>
</dbReference>
<evidence type="ECO:0000313" key="7">
    <source>
        <dbReference type="EMBL" id="EAZ29125.1"/>
    </source>
</evidence>
<reference evidence="7" key="2">
    <citation type="submission" date="2008-12" db="EMBL/GenBank/DDBJ databases">
        <title>Improved gene annotation of the rice (Oryza sativa) genomes.</title>
        <authorList>
            <person name="Wang J."/>
            <person name="Li R."/>
            <person name="Fan W."/>
            <person name="Huang Q."/>
            <person name="Zhang J."/>
            <person name="Zhou Y."/>
            <person name="Hu Y."/>
            <person name="Zi S."/>
            <person name="Li J."/>
            <person name="Ni P."/>
            <person name="Zheng H."/>
            <person name="Zhang Y."/>
            <person name="Zhao M."/>
            <person name="Hao Q."/>
            <person name="McDermott J."/>
            <person name="Samudrala R."/>
            <person name="Kristiansen K."/>
            <person name="Wong G.K.-S."/>
        </authorList>
    </citation>
    <scope>NUCLEOTIDE SEQUENCE</scope>
</reference>
<dbReference type="GO" id="GO:0031564">
    <property type="term" value="P:transcription antitermination"/>
    <property type="evidence" value="ECO:0007669"/>
    <property type="project" value="UniProtKB-KW"/>
</dbReference>
<keyword evidence="3" id="KW-0804">Transcription</keyword>